<evidence type="ECO:0008006" key="4">
    <source>
        <dbReference type="Google" id="ProtNLM"/>
    </source>
</evidence>
<dbReference type="Proteomes" id="UP000540568">
    <property type="component" value="Unassembled WGS sequence"/>
</dbReference>
<dbReference type="EMBL" id="JACGWV010000001">
    <property type="protein sequence ID" value="MBA8808210.1"/>
    <property type="molecule type" value="Genomic_DNA"/>
</dbReference>
<dbReference type="InterPro" id="IPR042070">
    <property type="entry name" value="PucR_C-HTH_sf"/>
</dbReference>
<proteinExistence type="predicted"/>
<feature type="region of interest" description="Disordered" evidence="1">
    <location>
        <begin position="59"/>
        <end position="89"/>
    </location>
</feature>
<comment type="caution">
    <text evidence="2">The sequence shown here is derived from an EMBL/GenBank/DDBJ whole genome shotgun (WGS) entry which is preliminary data.</text>
</comment>
<protein>
    <recommendedName>
        <fullName evidence="4">PucR-like helix-turn-helix protein</fullName>
    </recommendedName>
</protein>
<name>A0A7W3J8G1_9MICO</name>
<sequence length="371" mass="38388">MQELVGRLTALDPEASETLKVVAYFDVLVGGGVGLQALLRGAALLSGTVAGAVVAGRTHRAGPDGARREAPADGGADPHEGWPSRPVDGGRVWIEREGRPHANDDMVVERLALAVDLVRARHDGEPAGSLGVVLDATREVAERRTALARLRLDPAREYRVAALPASRGEAGARSAGRSGVAGAPGAPSTVVATPYGLVRAVVLGRAGSEAEVFGPAGIGVARPGDQLPESFRTALLALRLRPRRDSGRGDQGLGNNTGLGNAGHDDAVFDAADLGVTLAAVSALEPVAAQQPDVVALARLDARTRAVLDELAAAESVRAAATVLGMHHSTLQVRHDHLTTELGYDPRSLPGRARFLLARLLLRLVEDGSAG</sequence>
<accession>A0A7W3J8G1</accession>
<gene>
    <name evidence="2" type="ORF">FHX71_002152</name>
</gene>
<evidence type="ECO:0000313" key="3">
    <source>
        <dbReference type="Proteomes" id="UP000540568"/>
    </source>
</evidence>
<reference evidence="2 3" key="1">
    <citation type="submission" date="2020-07" db="EMBL/GenBank/DDBJ databases">
        <title>Sequencing the genomes of 1000 actinobacteria strains.</title>
        <authorList>
            <person name="Klenk H.-P."/>
        </authorList>
    </citation>
    <scope>NUCLEOTIDE SEQUENCE [LARGE SCALE GENOMIC DNA]</scope>
    <source>
        <strain evidence="2 3">DSM 44121</strain>
    </source>
</reference>
<organism evidence="2 3">
    <name type="scientific">Promicromonospora sukumoe</name>
    <dbReference type="NCBI Taxonomy" id="88382"/>
    <lineage>
        <taxon>Bacteria</taxon>
        <taxon>Bacillati</taxon>
        <taxon>Actinomycetota</taxon>
        <taxon>Actinomycetes</taxon>
        <taxon>Micrococcales</taxon>
        <taxon>Promicromonosporaceae</taxon>
        <taxon>Promicromonospora</taxon>
    </lineage>
</organism>
<evidence type="ECO:0000313" key="2">
    <source>
        <dbReference type="EMBL" id="MBA8808210.1"/>
    </source>
</evidence>
<keyword evidence="3" id="KW-1185">Reference proteome</keyword>
<dbReference type="RefSeq" id="WP_182616073.1">
    <property type="nucleotide sequence ID" value="NZ_BAAATF010000003.1"/>
</dbReference>
<dbReference type="AlphaFoldDB" id="A0A7W3J8G1"/>
<feature type="compositionally biased region" description="Basic and acidic residues" evidence="1">
    <location>
        <begin position="61"/>
        <end position="82"/>
    </location>
</feature>
<dbReference type="Gene3D" id="1.10.10.2840">
    <property type="entry name" value="PucR C-terminal helix-turn-helix domain"/>
    <property type="match status" value="1"/>
</dbReference>
<evidence type="ECO:0000256" key="1">
    <source>
        <dbReference type="SAM" id="MobiDB-lite"/>
    </source>
</evidence>